<dbReference type="PROSITE" id="PS51782">
    <property type="entry name" value="LYSM"/>
    <property type="match status" value="1"/>
</dbReference>
<dbReference type="Gene3D" id="3.10.350.10">
    <property type="entry name" value="LysM domain"/>
    <property type="match status" value="1"/>
</dbReference>
<evidence type="ECO:0000313" key="5">
    <source>
        <dbReference type="Proteomes" id="UP000199514"/>
    </source>
</evidence>
<feature type="compositionally biased region" description="Polar residues" evidence="2">
    <location>
        <begin position="372"/>
        <end position="382"/>
    </location>
</feature>
<feature type="region of interest" description="Disordered" evidence="2">
    <location>
        <begin position="365"/>
        <end position="388"/>
    </location>
</feature>
<dbReference type="InterPro" id="IPR036779">
    <property type="entry name" value="LysM_dom_sf"/>
</dbReference>
<protein>
    <submittedName>
        <fullName evidence="4">LysM domain-containing protein</fullName>
    </submittedName>
</protein>
<evidence type="ECO:0000313" key="4">
    <source>
        <dbReference type="EMBL" id="SFB73851.1"/>
    </source>
</evidence>
<dbReference type="SUPFAM" id="SSF53955">
    <property type="entry name" value="Lysozyme-like"/>
    <property type="match status" value="1"/>
</dbReference>
<dbReference type="PANTHER" id="PTHR37423">
    <property type="entry name" value="SOLUBLE LYTIC MUREIN TRANSGLYCOSYLASE-RELATED"/>
    <property type="match status" value="1"/>
</dbReference>
<evidence type="ECO:0000259" key="3">
    <source>
        <dbReference type="PROSITE" id="PS51782"/>
    </source>
</evidence>
<dbReference type="RefSeq" id="WP_091505893.1">
    <property type="nucleotide sequence ID" value="NZ_FOLE01000001.1"/>
</dbReference>
<evidence type="ECO:0000256" key="2">
    <source>
        <dbReference type="SAM" id="MobiDB-lite"/>
    </source>
</evidence>
<dbReference type="PANTHER" id="PTHR37423:SF2">
    <property type="entry name" value="MEMBRANE-BOUND LYTIC MUREIN TRANSGLYCOSYLASE C"/>
    <property type="match status" value="1"/>
</dbReference>
<dbReference type="CDD" id="cd00118">
    <property type="entry name" value="LysM"/>
    <property type="match status" value="1"/>
</dbReference>
<dbReference type="Gene3D" id="1.10.530.10">
    <property type="match status" value="1"/>
</dbReference>
<dbReference type="InterPro" id="IPR018392">
    <property type="entry name" value="LysM"/>
</dbReference>
<evidence type="ECO:0000256" key="1">
    <source>
        <dbReference type="ARBA" id="ARBA00007734"/>
    </source>
</evidence>
<sequence length="435" mass="50151">MASLFDTDSFSEKNKRFWSNIGLWLQRYQTYFFLSLIALLIGYHLYSRLPNTPQFSPLQSSRYQVYSLEIPEDLNFAGESVPLRDIDIYERFDKEFHMNAYWQSNTILLIKRANRWFPQVEPILQQYEVPEDFKYVMAVESMFENVSSPRGAAGFWQLMPASAREFGLEVNEEVDERYHPIKATHAACQYFKRAKRSLTNWTSTLASYNVGMGGLSRVMREQKMKSYYSVLINQETARYVFRVLALKIVMEDPEKYGFIINPRHLYKIEPTREVRVNKTIPSLTDFAIAQGISYKILKQYNPWLRKNRLTVKDGKSYVILIPTNPALNETLETNIVFPDSLMGDTAMMESPADSMALDENGFAVPANDQKESSPATEPQENSSDPKEVLHTVRNGESLSEIAAKYNVKAASIMKANNISKENHIRKGQVLKIVME</sequence>
<dbReference type="InterPro" id="IPR023346">
    <property type="entry name" value="Lysozyme-like_dom_sf"/>
</dbReference>
<gene>
    <name evidence="4" type="ORF">SAMN05421780_101194</name>
</gene>
<proteinExistence type="inferred from homology"/>
<dbReference type="STRING" id="927664.SAMN05421780_101194"/>
<dbReference type="Pfam" id="PF01464">
    <property type="entry name" value="SLT"/>
    <property type="match status" value="1"/>
</dbReference>
<name>A0A1I1DFY8_9BACT</name>
<dbReference type="OrthoDB" id="9815002at2"/>
<dbReference type="Pfam" id="PF01476">
    <property type="entry name" value="LysM"/>
    <property type="match status" value="1"/>
</dbReference>
<dbReference type="CDD" id="cd16894">
    <property type="entry name" value="MltD-like"/>
    <property type="match status" value="1"/>
</dbReference>
<reference evidence="4 5" key="1">
    <citation type="submission" date="2016-10" db="EMBL/GenBank/DDBJ databases">
        <authorList>
            <person name="de Groot N.N."/>
        </authorList>
    </citation>
    <scope>NUCLEOTIDE SEQUENCE [LARGE SCALE GENOMIC DNA]</scope>
    <source>
        <strain evidence="4 5">DSM 6793</strain>
    </source>
</reference>
<dbReference type="Proteomes" id="UP000199514">
    <property type="component" value="Unassembled WGS sequence"/>
</dbReference>
<dbReference type="SUPFAM" id="SSF54106">
    <property type="entry name" value="LysM domain"/>
    <property type="match status" value="1"/>
</dbReference>
<dbReference type="AlphaFoldDB" id="A0A1I1DFY8"/>
<keyword evidence="5" id="KW-1185">Reference proteome</keyword>
<dbReference type="EMBL" id="FOLE01000001">
    <property type="protein sequence ID" value="SFB73851.1"/>
    <property type="molecule type" value="Genomic_DNA"/>
</dbReference>
<feature type="domain" description="LysM" evidence="3">
    <location>
        <begin position="388"/>
        <end position="432"/>
    </location>
</feature>
<dbReference type="SMART" id="SM00257">
    <property type="entry name" value="LysM"/>
    <property type="match status" value="1"/>
</dbReference>
<accession>A0A1I1DFY8</accession>
<comment type="similarity">
    <text evidence="1">Belongs to the transglycosylase Slt family.</text>
</comment>
<dbReference type="InterPro" id="IPR008258">
    <property type="entry name" value="Transglycosylase_SLT_dom_1"/>
</dbReference>
<organism evidence="4 5">
    <name type="scientific">Flexibacter flexilis DSM 6793</name>
    <dbReference type="NCBI Taxonomy" id="927664"/>
    <lineage>
        <taxon>Bacteria</taxon>
        <taxon>Pseudomonadati</taxon>
        <taxon>Bacteroidota</taxon>
        <taxon>Cytophagia</taxon>
        <taxon>Cytophagales</taxon>
        <taxon>Flexibacteraceae</taxon>
        <taxon>Flexibacter</taxon>
    </lineage>
</organism>